<evidence type="ECO:0008006" key="4">
    <source>
        <dbReference type="Google" id="ProtNLM"/>
    </source>
</evidence>
<proteinExistence type="predicted"/>
<accession>A0ABQ9WR66</accession>
<evidence type="ECO:0000256" key="1">
    <source>
        <dbReference type="SAM" id="MobiDB-lite"/>
    </source>
</evidence>
<keyword evidence="3" id="KW-1185">Reference proteome</keyword>
<dbReference type="Proteomes" id="UP001281761">
    <property type="component" value="Unassembled WGS sequence"/>
</dbReference>
<protein>
    <recommendedName>
        <fullName evidence="4">HAT C-terminal dimerisation domain-containing protein</fullName>
    </recommendedName>
</protein>
<name>A0ABQ9WR66_9EUKA</name>
<gene>
    <name evidence="2" type="ORF">BLNAU_24137</name>
</gene>
<comment type="caution">
    <text evidence="2">The sequence shown here is derived from an EMBL/GenBank/DDBJ whole genome shotgun (WGS) entry which is preliminary data.</text>
</comment>
<reference evidence="2 3" key="1">
    <citation type="journal article" date="2022" name="bioRxiv">
        <title>Genomics of Preaxostyla Flagellates Illuminates Evolutionary Transitions and the Path Towards Mitochondrial Loss.</title>
        <authorList>
            <person name="Novak L.V.F."/>
            <person name="Treitli S.C."/>
            <person name="Pyrih J."/>
            <person name="Halakuc P."/>
            <person name="Pipaliya S.V."/>
            <person name="Vacek V."/>
            <person name="Brzon O."/>
            <person name="Soukal P."/>
            <person name="Eme L."/>
            <person name="Dacks J.B."/>
            <person name="Karnkowska A."/>
            <person name="Elias M."/>
            <person name="Hampl V."/>
        </authorList>
    </citation>
    <scope>NUCLEOTIDE SEQUENCE [LARGE SCALE GENOMIC DNA]</scope>
    <source>
        <strain evidence="2">NAU3</strain>
        <tissue evidence="2">Gut</tissue>
    </source>
</reference>
<evidence type="ECO:0000313" key="3">
    <source>
        <dbReference type="Proteomes" id="UP001281761"/>
    </source>
</evidence>
<organism evidence="2 3">
    <name type="scientific">Blattamonas nauphoetae</name>
    <dbReference type="NCBI Taxonomy" id="2049346"/>
    <lineage>
        <taxon>Eukaryota</taxon>
        <taxon>Metamonada</taxon>
        <taxon>Preaxostyla</taxon>
        <taxon>Oxymonadida</taxon>
        <taxon>Blattamonas</taxon>
    </lineage>
</organism>
<feature type="region of interest" description="Disordered" evidence="1">
    <location>
        <begin position="337"/>
        <end position="364"/>
    </location>
</feature>
<dbReference type="EMBL" id="JARBJD010000575">
    <property type="protein sequence ID" value="KAK2940961.1"/>
    <property type="molecule type" value="Genomic_DNA"/>
</dbReference>
<sequence>MIHSNTKSASYTRDFAQKMKDRGHSRTRLTKPLRIRWHTCQSTVSEMFDYGDIILSILSKDTNTTVQSLCAYFMQPKTILLLPIVNHLLTMCKSPLLELQARDITFIQCKEIILQLRSDLASINEEVFRQHLPACCPLLDSDPLHVQIDEVLAESQTVVRILQRSLEDRFLTPDETSQLDFISHEFLLQPNSQTTDNIILSIAKRLQYFIPSRHIKSLLLDWHHMKSSYQRHFKYTPRTSSQILTLLLSNELFRSDLAMFPILQVIQTIACTSVETERTFSLLHHTQRDDRTRMLYDHLQILARISVNSPPELTNADISAIKAVRNSQTPISKIKRRESTNDRPLLQDDNSDSNDDHFDYDSIF</sequence>
<evidence type="ECO:0000313" key="2">
    <source>
        <dbReference type="EMBL" id="KAK2940961.1"/>
    </source>
</evidence>
<feature type="compositionally biased region" description="Basic and acidic residues" evidence="1">
    <location>
        <begin position="354"/>
        <end position="364"/>
    </location>
</feature>